<protein>
    <submittedName>
        <fullName evidence="2">Uncharacterized protein LOC142180865</fullName>
    </submittedName>
</protein>
<proteinExistence type="predicted"/>
<reference evidence="1" key="1">
    <citation type="journal article" date="2014" name="Nat. Commun.">
        <title>The tobacco genome sequence and its comparison with those of tomato and potato.</title>
        <authorList>
            <person name="Sierro N."/>
            <person name="Battey J.N."/>
            <person name="Ouadi S."/>
            <person name="Bakaher N."/>
            <person name="Bovet L."/>
            <person name="Willig A."/>
            <person name="Goepfert S."/>
            <person name="Peitsch M.C."/>
            <person name="Ivanov N.V."/>
        </authorList>
    </citation>
    <scope>NUCLEOTIDE SEQUENCE [LARGE SCALE GENOMIC DNA]</scope>
</reference>
<accession>A0AC58UHU6</accession>
<reference evidence="2" key="2">
    <citation type="submission" date="2025-08" db="UniProtKB">
        <authorList>
            <consortium name="RefSeq"/>
        </authorList>
    </citation>
    <scope>IDENTIFICATION</scope>
    <source>
        <tissue evidence="2">Leaf</tissue>
    </source>
</reference>
<dbReference type="RefSeq" id="XP_075109065.1">
    <property type="nucleotide sequence ID" value="XM_075252964.1"/>
</dbReference>
<gene>
    <name evidence="2" type="primary">LOC142180865</name>
</gene>
<sequence>MYGRPRIRRGALIYDKAQELGRKVLSMRAWRSSGDVICMWTITAECIRLAARELVGVSEGFSGGHKGDWWWSKEVQEKVKAKKVAYLKLVESMDDEAKWMNMEGYKRAKKEAKLAVTMAKTIAFVYDELRAKVGTRSYTG</sequence>
<organism evidence="1 2">
    <name type="scientific">Nicotiana tabacum</name>
    <name type="common">Common tobacco</name>
    <dbReference type="NCBI Taxonomy" id="4097"/>
    <lineage>
        <taxon>Eukaryota</taxon>
        <taxon>Viridiplantae</taxon>
        <taxon>Streptophyta</taxon>
        <taxon>Embryophyta</taxon>
        <taxon>Tracheophyta</taxon>
        <taxon>Spermatophyta</taxon>
        <taxon>Magnoliopsida</taxon>
        <taxon>eudicotyledons</taxon>
        <taxon>Gunneridae</taxon>
        <taxon>Pentapetalae</taxon>
        <taxon>asterids</taxon>
        <taxon>lamiids</taxon>
        <taxon>Solanales</taxon>
        <taxon>Solanaceae</taxon>
        <taxon>Nicotianoideae</taxon>
        <taxon>Nicotianeae</taxon>
        <taxon>Nicotiana</taxon>
    </lineage>
</organism>
<name>A0AC58UHU6_TOBAC</name>
<evidence type="ECO:0000313" key="2">
    <source>
        <dbReference type="RefSeq" id="XP_075109065.1"/>
    </source>
</evidence>
<keyword evidence="1" id="KW-1185">Reference proteome</keyword>
<evidence type="ECO:0000313" key="1">
    <source>
        <dbReference type="Proteomes" id="UP000790787"/>
    </source>
</evidence>
<dbReference type="Proteomes" id="UP000790787">
    <property type="component" value="Chromosome 5"/>
</dbReference>